<dbReference type="GO" id="GO:0035613">
    <property type="term" value="F:RNA stem-loop binding"/>
    <property type="evidence" value="ECO:0007669"/>
    <property type="project" value="TreeGrafter"/>
</dbReference>
<sequence length="67" mass="7652">WLYLGMTVTETRIRPGKLKLHTEIRTVNDLQKLVGDIQWVRTWCGVTNEDLGPLFNLLQGSSDPTEP</sequence>
<name>A0A7L2BBX9_9GRUI</name>
<evidence type="ECO:0000259" key="7">
    <source>
        <dbReference type="Pfam" id="PF06817"/>
    </source>
</evidence>
<accession>A0A7L2BBX9</accession>
<evidence type="ECO:0000256" key="5">
    <source>
        <dbReference type="ARBA" id="ARBA00022801"/>
    </source>
</evidence>
<dbReference type="Gene3D" id="3.30.70.270">
    <property type="match status" value="1"/>
</dbReference>
<dbReference type="EMBL" id="VXBZ01026923">
    <property type="protein sequence ID" value="NXP56847.1"/>
    <property type="molecule type" value="Genomic_DNA"/>
</dbReference>
<organism evidence="8 9">
    <name type="scientific">Heliornis fulica</name>
    <name type="common">sungrebe</name>
    <dbReference type="NCBI Taxonomy" id="54369"/>
    <lineage>
        <taxon>Eukaryota</taxon>
        <taxon>Metazoa</taxon>
        <taxon>Chordata</taxon>
        <taxon>Craniata</taxon>
        <taxon>Vertebrata</taxon>
        <taxon>Euteleostomi</taxon>
        <taxon>Archelosauria</taxon>
        <taxon>Archosauria</taxon>
        <taxon>Dinosauria</taxon>
        <taxon>Saurischia</taxon>
        <taxon>Theropoda</taxon>
        <taxon>Coelurosauria</taxon>
        <taxon>Aves</taxon>
        <taxon>Neognathae</taxon>
        <taxon>Neoaves</taxon>
        <taxon>Gruiformes</taxon>
        <taxon>Heliornithidae</taxon>
        <taxon>Heliornis</taxon>
    </lineage>
</organism>
<dbReference type="AlphaFoldDB" id="A0A7L2BBX9"/>
<dbReference type="GO" id="GO:0016787">
    <property type="term" value="F:hydrolase activity"/>
    <property type="evidence" value="ECO:0007669"/>
    <property type="project" value="UniProtKB-KW"/>
</dbReference>
<keyword evidence="5" id="KW-0378">Hydrolase</keyword>
<dbReference type="SUPFAM" id="SSF56672">
    <property type="entry name" value="DNA/RNA polymerases"/>
    <property type="match status" value="1"/>
</dbReference>
<dbReference type="InterPro" id="IPR010661">
    <property type="entry name" value="RVT_thumb"/>
</dbReference>
<evidence type="ECO:0000313" key="8">
    <source>
        <dbReference type="EMBL" id="NXP56847.1"/>
    </source>
</evidence>
<dbReference type="GO" id="GO:0004519">
    <property type="term" value="F:endonuclease activity"/>
    <property type="evidence" value="ECO:0007669"/>
    <property type="project" value="UniProtKB-KW"/>
</dbReference>
<feature type="non-terminal residue" evidence="8">
    <location>
        <position position="1"/>
    </location>
</feature>
<keyword evidence="4" id="KW-0255">Endonuclease</keyword>
<evidence type="ECO:0000256" key="4">
    <source>
        <dbReference type="ARBA" id="ARBA00022759"/>
    </source>
</evidence>
<dbReference type="GO" id="GO:0003964">
    <property type="term" value="F:RNA-directed DNA polymerase activity"/>
    <property type="evidence" value="ECO:0007669"/>
    <property type="project" value="UniProtKB-KW"/>
</dbReference>
<keyword evidence="2" id="KW-0548">Nucleotidyltransferase</keyword>
<dbReference type="PANTHER" id="PTHR41694:SF3">
    <property type="entry name" value="RNA-DIRECTED DNA POLYMERASE-RELATED"/>
    <property type="match status" value="1"/>
</dbReference>
<evidence type="ECO:0000256" key="1">
    <source>
        <dbReference type="ARBA" id="ARBA00022679"/>
    </source>
</evidence>
<keyword evidence="9" id="KW-1185">Reference proteome</keyword>
<keyword evidence="1" id="KW-0808">Transferase</keyword>
<evidence type="ECO:0000313" key="9">
    <source>
        <dbReference type="Proteomes" id="UP000590868"/>
    </source>
</evidence>
<gene>
    <name evidence="8" type="primary">Ervk18_3</name>
    <name evidence="8" type="ORF">HELFUL_R15158</name>
</gene>
<protein>
    <submittedName>
        <fullName evidence="8">POK18 protein</fullName>
    </submittedName>
</protein>
<dbReference type="OrthoDB" id="9319918at2759"/>
<proteinExistence type="predicted"/>
<evidence type="ECO:0000256" key="3">
    <source>
        <dbReference type="ARBA" id="ARBA00022722"/>
    </source>
</evidence>
<feature type="domain" description="Reverse transcriptase thumb" evidence="7">
    <location>
        <begin position="17"/>
        <end position="67"/>
    </location>
</feature>
<dbReference type="Pfam" id="PF06817">
    <property type="entry name" value="RVT_thumb"/>
    <property type="match status" value="1"/>
</dbReference>
<dbReference type="Proteomes" id="UP000590868">
    <property type="component" value="Unassembled WGS sequence"/>
</dbReference>
<keyword evidence="6" id="KW-0695">RNA-directed DNA polymerase</keyword>
<dbReference type="PANTHER" id="PTHR41694">
    <property type="entry name" value="ENDOGENOUS RETROVIRUS GROUP K MEMBER POL PROTEIN"/>
    <property type="match status" value="1"/>
</dbReference>
<dbReference type="InterPro" id="IPR043502">
    <property type="entry name" value="DNA/RNA_pol_sf"/>
</dbReference>
<evidence type="ECO:0000256" key="6">
    <source>
        <dbReference type="ARBA" id="ARBA00022918"/>
    </source>
</evidence>
<reference evidence="8 9" key="1">
    <citation type="submission" date="2019-09" db="EMBL/GenBank/DDBJ databases">
        <title>Bird 10,000 Genomes (B10K) Project - Family phase.</title>
        <authorList>
            <person name="Zhang G."/>
        </authorList>
    </citation>
    <scope>NUCLEOTIDE SEQUENCE [LARGE SCALE GENOMIC DNA]</scope>
    <source>
        <strain evidence="8">B10K-DU-001-55</strain>
        <tissue evidence="8">Muscle</tissue>
    </source>
</reference>
<keyword evidence="3" id="KW-0540">Nuclease</keyword>
<evidence type="ECO:0000256" key="2">
    <source>
        <dbReference type="ARBA" id="ARBA00022695"/>
    </source>
</evidence>
<comment type="caution">
    <text evidence="8">The sequence shown here is derived from an EMBL/GenBank/DDBJ whole genome shotgun (WGS) entry which is preliminary data.</text>
</comment>
<feature type="non-terminal residue" evidence="8">
    <location>
        <position position="67"/>
    </location>
</feature>
<dbReference type="InterPro" id="IPR043128">
    <property type="entry name" value="Rev_trsase/Diguanyl_cyclase"/>
</dbReference>